<keyword evidence="2" id="KW-0326">Glycosidase</keyword>
<organism evidence="2 3">
    <name type="scientific">Splendidivirga corallicola</name>
    <dbReference type="NCBI Taxonomy" id="3051826"/>
    <lineage>
        <taxon>Bacteria</taxon>
        <taxon>Pseudomonadati</taxon>
        <taxon>Bacteroidota</taxon>
        <taxon>Cytophagia</taxon>
        <taxon>Cytophagales</taxon>
        <taxon>Splendidivirgaceae</taxon>
        <taxon>Splendidivirga</taxon>
    </lineage>
</organism>
<feature type="chain" id="PRO_5045055077" evidence="1">
    <location>
        <begin position="29"/>
        <end position="414"/>
    </location>
</feature>
<evidence type="ECO:0000313" key="2">
    <source>
        <dbReference type="EMBL" id="MDN5205354.1"/>
    </source>
</evidence>
<evidence type="ECO:0000256" key="1">
    <source>
        <dbReference type="SAM" id="SignalP"/>
    </source>
</evidence>
<sequence length="414" mass="45986">MKLKNSITHFTLLTFVIFLLNCSCSAPNNEIKNNESIIVSIESPAKVHSGEPHLYSDQEGMVYMSWIEGHPEGWHILKFSKLVKEQWSSPQEIISGNNWFVNWADYPTLSVKPNGHMIAHLLVKSGPGTFAYDVTLLQSQDSGKSWSSPFTPHTDKTETEHGFVSILPIKDQFFATWLDGRNTNVKGGHGHGGEMSLRAAFINQDNSVENEALLDLRVCDCCQTGATLTEHGPVVVYRDRSEEEIRDISIVRYVNGNWTEPKSVYADGWKISGCPVNGPKVASIENKLAVAWFSAANSKPTVKIAFSPDNGETFSDPVRIDDGHPLGRVDLVMLRDGSVMISWLETENDETVIKVRKVNSDGNKEASIKIANTSSSRASGFPQMALSDNHLYFAWTNVEGDSTVIRTSYQAIKY</sequence>
<dbReference type="RefSeq" id="WP_346755375.1">
    <property type="nucleotide sequence ID" value="NZ_JAUJEA010000018.1"/>
</dbReference>
<dbReference type="EMBL" id="JAUJEA010000018">
    <property type="protein sequence ID" value="MDN5205354.1"/>
    <property type="molecule type" value="Genomic_DNA"/>
</dbReference>
<dbReference type="SUPFAM" id="SSF50939">
    <property type="entry name" value="Sialidases"/>
    <property type="match status" value="1"/>
</dbReference>
<keyword evidence="1" id="KW-0732">Signal</keyword>
<dbReference type="GO" id="GO:0016798">
    <property type="term" value="F:hydrolase activity, acting on glycosyl bonds"/>
    <property type="evidence" value="ECO:0007669"/>
    <property type="project" value="UniProtKB-KW"/>
</dbReference>
<comment type="caution">
    <text evidence="2">The sequence shown here is derived from an EMBL/GenBank/DDBJ whole genome shotgun (WGS) entry which is preliminary data.</text>
</comment>
<dbReference type="InterPro" id="IPR036278">
    <property type="entry name" value="Sialidase_sf"/>
</dbReference>
<reference evidence="2" key="1">
    <citation type="submission" date="2023-06" db="EMBL/GenBank/DDBJ databases">
        <title>Genomic of Parafulvivirga corallium.</title>
        <authorList>
            <person name="Wang G."/>
        </authorList>
    </citation>
    <scope>NUCLEOTIDE SEQUENCE</scope>
    <source>
        <strain evidence="2">BMA10</strain>
    </source>
</reference>
<protein>
    <submittedName>
        <fullName evidence="2">Sialidase family protein</fullName>
        <ecNumber evidence="2">3.2.1.-</ecNumber>
    </submittedName>
</protein>
<proteinExistence type="predicted"/>
<keyword evidence="2" id="KW-0378">Hydrolase</keyword>
<keyword evidence="3" id="KW-1185">Reference proteome</keyword>
<dbReference type="Proteomes" id="UP001172082">
    <property type="component" value="Unassembled WGS sequence"/>
</dbReference>
<feature type="signal peptide" evidence="1">
    <location>
        <begin position="1"/>
        <end position="28"/>
    </location>
</feature>
<evidence type="ECO:0000313" key="3">
    <source>
        <dbReference type="Proteomes" id="UP001172082"/>
    </source>
</evidence>
<name>A0ABT8KX55_9BACT</name>
<dbReference type="CDD" id="cd15482">
    <property type="entry name" value="Sialidase_non-viral"/>
    <property type="match status" value="1"/>
</dbReference>
<dbReference type="Gene3D" id="2.120.10.10">
    <property type="match status" value="1"/>
</dbReference>
<dbReference type="EC" id="3.2.1.-" evidence="2"/>
<accession>A0ABT8KX55</accession>
<gene>
    <name evidence="2" type="ORF">QQ008_28475</name>
</gene>